<dbReference type="AlphaFoldDB" id="A0A2U3AD28"/>
<accession>A0A2U3AD28</accession>
<evidence type="ECO:0000256" key="5">
    <source>
        <dbReference type="SAM" id="Phobius"/>
    </source>
</evidence>
<dbReference type="Pfam" id="PF09685">
    <property type="entry name" value="MamF_MmsF"/>
    <property type="match status" value="1"/>
</dbReference>
<evidence type="ECO:0000313" key="8">
    <source>
        <dbReference type="Proteomes" id="UP000254330"/>
    </source>
</evidence>
<reference evidence="6 8" key="1">
    <citation type="submission" date="2018-06" db="EMBL/GenBank/DDBJ databases">
        <authorList>
            <consortium name="Pathogen Informatics"/>
            <person name="Doyle S."/>
        </authorList>
    </citation>
    <scope>NUCLEOTIDE SEQUENCE [LARGE SCALE GENOMIC DNA]</scope>
    <source>
        <strain evidence="6 8">NCTC10597</strain>
    </source>
</reference>
<protein>
    <submittedName>
        <fullName evidence="7">Uncharacterized protein DUF4870</fullName>
    </submittedName>
</protein>
<gene>
    <name evidence="7" type="ORF">DFR61_11439</name>
    <name evidence="6" type="ORF">NCTC10597_02497</name>
</gene>
<dbReference type="EMBL" id="SNZG01000014">
    <property type="protein sequence ID" value="TDR38819.1"/>
    <property type="molecule type" value="Genomic_DNA"/>
</dbReference>
<keyword evidence="2 5" id="KW-0812">Transmembrane</keyword>
<evidence type="ECO:0000256" key="2">
    <source>
        <dbReference type="ARBA" id="ARBA00022692"/>
    </source>
</evidence>
<sequence length="120" mass="13079">MENNRVISALCYFSVFFAGFILPLVVLLIVKDREVKKHATHALISHLLLYIPAFIFAIGLMITGFITSDAPATESGSATLAIGVIGLIIALGVLSLAIIIWNVYRGIKVLTSKEDITYEQ</sequence>
<evidence type="ECO:0000313" key="9">
    <source>
        <dbReference type="Proteomes" id="UP000294641"/>
    </source>
</evidence>
<dbReference type="InterPro" id="IPR019109">
    <property type="entry name" value="MamF_MmsF"/>
</dbReference>
<dbReference type="Proteomes" id="UP000294641">
    <property type="component" value="Unassembled WGS sequence"/>
</dbReference>
<comment type="subcellular location">
    <subcellularLocation>
        <location evidence="1">Membrane</location>
        <topology evidence="1">Multi-pass membrane protein</topology>
    </subcellularLocation>
</comment>
<dbReference type="EMBL" id="UGNP01000001">
    <property type="protein sequence ID" value="STX10725.1"/>
    <property type="molecule type" value="Genomic_DNA"/>
</dbReference>
<evidence type="ECO:0000256" key="1">
    <source>
        <dbReference type="ARBA" id="ARBA00004141"/>
    </source>
</evidence>
<organism evidence="6 8">
    <name type="scientific">Kurthia zopfii</name>
    <dbReference type="NCBI Taxonomy" id="1650"/>
    <lineage>
        <taxon>Bacteria</taxon>
        <taxon>Bacillati</taxon>
        <taxon>Bacillota</taxon>
        <taxon>Bacilli</taxon>
        <taxon>Bacillales</taxon>
        <taxon>Caryophanaceae</taxon>
        <taxon>Kurthia</taxon>
    </lineage>
</organism>
<feature type="transmembrane region" description="Helical" evidence="5">
    <location>
        <begin position="78"/>
        <end position="104"/>
    </location>
</feature>
<dbReference type="Proteomes" id="UP000254330">
    <property type="component" value="Unassembled WGS sequence"/>
</dbReference>
<dbReference type="RefSeq" id="WP_109349550.1">
    <property type="nucleotide sequence ID" value="NZ_BJUE01000035.1"/>
</dbReference>
<evidence type="ECO:0000256" key="4">
    <source>
        <dbReference type="ARBA" id="ARBA00023136"/>
    </source>
</evidence>
<proteinExistence type="predicted"/>
<keyword evidence="3 5" id="KW-1133">Transmembrane helix</keyword>
<reference evidence="7 9" key="2">
    <citation type="submission" date="2019-03" db="EMBL/GenBank/DDBJ databases">
        <title>Genomic Encyclopedia of Type Strains, Phase IV (KMG-IV): sequencing the most valuable type-strain genomes for metagenomic binning, comparative biology and taxonomic classification.</title>
        <authorList>
            <person name="Goeker M."/>
        </authorList>
    </citation>
    <scope>NUCLEOTIDE SEQUENCE [LARGE SCALE GENOMIC DNA]</scope>
    <source>
        <strain evidence="7 9">DSM 20580</strain>
    </source>
</reference>
<keyword evidence="9" id="KW-1185">Reference proteome</keyword>
<evidence type="ECO:0000313" key="7">
    <source>
        <dbReference type="EMBL" id="TDR38819.1"/>
    </source>
</evidence>
<feature type="transmembrane region" description="Helical" evidence="5">
    <location>
        <begin position="6"/>
        <end position="30"/>
    </location>
</feature>
<keyword evidence="4 5" id="KW-0472">Membrane</keyword>
<name>A0A2U3AD28_9BACL</name>
<dbReference type="OrthoDB" id="2328241at2"/>
<evidence type="ECO:0000256" key="3">
    <source>
        <dbReference type="ARBA" id="ARBA00022989"/>
    </source>
</evidence>
<comment type="caution">
    <text evidence="6">The sequence shown here is derived from an EMBL/GenBank/DDBJ whole genome shotgun (WGS) entry which is preliminary data.</text>
</comment>
<feature type="transmembrane region" description="Helical" evidence="5">
    <location>
        <begin position="42"/>
        <end position="66"/>
    </location>
</feature>
<evidence type="ECO:0000313" key="6">
    <source>
        <dbReference type="EMBL" id="STX10725.1"/>
    </source>
</evidence>